<dbReference type="EMBL" id="MZMT01000058">
    <property type="protein sequence ID" value="PIO41634.1"/>
    <property type="molecule type" value="Genomic_DNA"/>
</dbReference>
<reference evidence="10" key="1">
    <citation type="journal article" date="2017" name="Int J Environ Stud">
        <title>Does the Miocene-Pliocene relict legume Oxytropis triphylla form nitrogen-fixing nodules with a combination of bacterial strains?</title>
        <authorList>
            <person name="Safronova V."/>
            <person name="Belimov A."/>
            <person name="Sazanova A."/>
            <person name="Kuznetsova I."/>
            <person name="Popova J."/>
            <person name="Andronov E."/>
            <person name="Verkhozina A."/>
            <person name="Tikhonovich I."/>
        </authorList>
    </citation>
    <scope>NUCLEOTIDE SEQUENCE [LARGE SCALE GENOMIC DNA]</scope>
    <source>
        <strain evidence="10">Tri-38</strain>
    </source>
</reference>
<keyword evidence="6" id="KW-0406">Ion transport</keyword>
<dbReference type="PROSITE" id="PS00211">
    <property type="entry name" value="ABC_TRANSPORTER_1"/>
    <property type="match status" value="1"/>
</dbReference>
<keyword evidence="2" id="KW-0813">Transport</keyword>
<dbReference type="SMART" id="SM00382">
    <property type="entry name" value="AAA"/>
    <property type="match status" value="1"/>
</dbReference>
<evidence type="ECO:0000256" key="1">
    <source>
        <dbReference type="ARBA" id="ARBA00005417"/>
    </source>
</evidence>
<dbReference type="OrthoDB" id="9806726at2"/>
<keyword evidence="5" id="KW-0864">Zinc transport</keyword>
<evidence type="ECO:0000313" key="9">
    <source>
        <dbReference type="EMBL" id="PIO41634.1"/>
    </source>
</evidence>
<comment type="caution">
    <text evidence="9">The sequence shown here is derived from an EMBL/GenBank/DDBJ whole genome shotgun (WGS) entry which is preliminary data.</text>
</comment>
<dbReference type="Proteomes" id="UP000232163">
    <property type="component" value="Unassembled WGS sequence"/>
</dbReference>
<keyword evidence="3" id="KW-0547">Nucleotide-binding</keyword>
<dbReference type="InterPro" id="IPR047748">
    <property type="entry name" value="AztA-like"/>
</dbReference>
<dbReference type="KEGG" id="pht:BLM14_03185"/>
<dbReference type="GO" id="GO:0006829">
    <property type="term" value="P:zinc ion transport"/>
    <property type="evidence" value="ECO:0007669"/>
    <property type="project" value="UniProtKB-KW"/>
</dbReference>
<evidence type="ECO:0000256" key="5">
    <source>
        <dbReference type="ARBA" id="ARBA00022906"/>
    </source>
</evidence>
<dbReference type="GO" id="GO:0005524">
    <property type="term" value="F:ATP binding"/>
    <property type="evidence" value="ECO:0007669"/>
    <property type="project" value="UniProtKB-KW"/>
</dbReference>
<dbReference type="SUPFAM" id="SSF52540">
    <property type="entry name" value="P-loop containing nucleoside triphosphate hydrolases"/>
    <property type="match status" value="1"/>
</dbReference>
<name>A0A2N9VQ66_9HYPH</name>
<dbReference type="PANTHER" id="PTHR42734">
    <property type="entry name" value="METAL TRANSPORT SYSTEM ATP-BINDING PROTEIN TM_0124-RELATED"/>
    <property type="match status" value="1"/>
</dbReference>
<keyword evidence="10" id="KW-1185">Reference proteome</keyword>
<dbReference type="InterPro" id="IPR027417">
    <property type="entry name" value="P-loop_NTPase"/>
</dbReference>
<evidence type="ECO:0000256" key="6">
    <source>
        <dbReference type="ARBA" id="ARBA00023065"/>
    </source>
</evidence>
<dbReference type="PROSITE" id="PS50893">
    <property type="entry name" value="ABC_TRANSPORTER_2"/>
    <property type="match status" value="1"/>
</dbReference>
<dbReference type="NCBIfam" id="NF040873">
    <property type="entry name" value="AztA"/>
    <property type="match status" value="1"/>
</dbReference>
<keyword evidence="4" id="KW-0067">ATP-binding</keyword>
<protein>
    <submittedName>
        <fullName evidence="9">ABC transporter</fullName>
    </submittedName>
</protein>
<dbReference type="GO" id="GO:0016887">
    <property type="term" value="F:ATP hydrolysis activity"/>
    <property type="evidence" value="ECO:0007669"/>
    <property type="project" value="InterPro"/>
</dbReference>
<feature type="domain" description="ABC transporter" evidence="8">
    <location>
        <begin position="6"/>
        <end position="232"/>
    </location>
</feature>
<evidence type="ECO:0000313" key="10">
    <source>
        <dbReference type="Proteomes" id="UP000232163"/>
    </source>
</evidence>
<sequence length="290" mass="32138">MTEPCLTFRDLTLGYHRHPAVHHLSGSIRRGSLTAVVGSNGSGKSTLMKGIVGVLKPMSGSCIVEKDVRIAYLPQQSELDRSFPARVVDLVSLGLWPKRGLLGRFTSDDREKVSKALMSVGLAGFEKRPIDTLSGGQLQRALFARVLVQDADLILLDEPFNAIDAKTVSDLIELIKRWHGEKRTIMVVVHDLDLVREHFPETLLLARKPIAWGASRETLAPENLLHARQFHEAWEEGAPWCEDDAAHAALHDHGHDHAHSHGHQHHDHDHHHGDDHDHTGPQNGLKQGAA</sequence>
<evidence type="ECO:0000256" key="4">
    <source>
        <dbReference type="ARBA" id="ARBA00022840"/>
    </source>
</evidence>
<dbReference type="CDD" id="cd03235">
    <property type="entry name" value="ABC_Metallic_Cations"/>
    <property type="match status" value="1"/>
</dbReference>
<feature type="region of interest" description="Disordered" evidence="7">
    <location>
        <begin position="253"/>
        <end position="290"/>
    </location>
</feature>
<proteinExistence type="inferred from homology"/>
<dbReference type="PANTHER" id="PTHR42734:SF5">
    <property type="entry name" value="IRON TRANSPORT SYSTEM ATP-BINDING PROTEIN HI_0361-RELATED"/>
    <property type="match status" value="1"/>
</dbReference>
<keyword evidence="5" id="KW-0862">Zinc</keyword>
<feature type="compositionally biased region" description="Basic and acidic residues" evidence="7">
    <location>
        <begin position="266"/>
        <end position="279"/>
    </location>
</feature>
<dbReference type="Pfam" id="PF00005">
    <property type="entry name" value="ABC_tran"/>
    <property type="match status" value="1"/>
</dbReference>
<evidence type="ECO:0000259" key="8">
    <source>
        <dbReference type="PROSITE" id="PS50893"/>
    </source>
</evidence>
<evidence type="ECO:0000256" key="3">
    <source>
        <dbReference type="ARBA" id="ARBA00022741"/>
    </source>
</evidence>
<feature type="compositionally biased region" description="Polar residues" evidence="7">
    <location>
        <begin position="280"/>
        <end position="290"/>
    </location>
</feature>
<accession>A0A2N9VQ66</accession>
<organism evidence="9 10">
    <name type="scientific">Phyllobacterium zundukense</name>
    <dbReference type="NCBI Taxonomy" id="1867719"/>
    <lineage>
        <taxon>Bacteria</taxon>
        <taxon>Pseudomonadati</taxon>
        <taxon>Pseudomonadota</taxon>
        <taxon>Alphaproteobacteria</taxon>
        <taxon>Hyphomicrobiales</taxon>
        <taxon>Phyllobacteriaceae</taxon>
        <taxon>Phyllobacterium</taxon>
    </lineage>
</organism>
<evidence type="ECO:0000256" key="2">
    <source>
        <dbReference type="ARBA" id="ARBA00022448"/>
    </source>
</evidence>
<dbReference type="AlphaFoldDB" id="A0A2N9VQ66"/>
<dbReference type="InterPro" id="IPR003439">
    <property type="entry name" value="ABC_transporter-like_ATP-bd"/>
</dbReference>
<dbReference type="Gene3D" id="3.40.50.300">
    <property type="entry name" value="P-loop containing nucleotide triphosphate hydrolases"/>
    <property type="match status" value="1"/>
</dbReference>
<comment type="similarity">
    <text evidence="1">Belongs to the ABC transporter superfamily.</text>
</comment>
<dbReference type="InterPro" id="IPR003593">
    <property type="entry name" value="AAA+_ATPase"/>
</dbReference>
<evidence type="ECO:0000256" key="7">
    <source>
        <dbReference type="SAM" id="MobiDB-lite"/>
    </source>
</evidence>
<dbReference type="RefSeq" id="WP_099998061.1">
    <property type="nucleotide sequence ID" value="NZ_CP017940.1"/>
</dbReference>
<gene>
    <name evidence="9" type="ORF">B5P45_27135</name>
</gene>
<dbReference type="InterPro" id="IPR017871">
    <property type="entry name" value="ABC_transporter-like_CS"/>
</dbReference>
<dbReference type="InterPro" id="IPR050153">
    <property type="entry name" value="Metal_Ion_Import_ABC"/>
</dbReference>